<reference evidence="2" key="1">
    <citation type="submission" date="2023-08" db="EMBL/GenBank/DDBJ databases">
        <title>The Comparative Genomic Analysis of Yersiniaceae from Polar Regions.</title>
        <authorList>
            <person name="Goncharov A."/>
            <person name="Aslanov B."/>
            <person name="Kolodzhieva V."/>
            <person name="Azarov D."/>
            <person name="Mochov A."/>
            <person name="Lebedeva E."/>
        </authorList>
    </citation>
    <scope>NUCLEOTIDE SEQUENCE</scope>
    <source>
        <strain evidence="2">Vf</strain>
    </source>
</reference>
<proteinExistence type="predicted"/>
<dbReference type="Pfam" id="PF11726">
    <property type="entry name" value="YagK_YfjJ_C"/>
    <property type="match status" value="1"/>
</dbReference>
<evidence type="ECO:0000259" key="1">
    <source>
        <dbReference type="Pfam" id="PF11726"/>
    </source>
</evidence>
<dbReference type="InterPro" id="IPR057271">
    <property type="entry name" value="YagK_YfjJ_C"/>
</dbReference>
<name>A0AAJ1YLB1_SERFO</name>
<organism evidence="2 3">
    <name type="scientific">Serratia fonticola</name>
    <dbReference type="NCBI Taxonomy" id="47917"/>
    <lineage>
        <taxon>Bacteria</taxon>
        <taxon>Pseudomonadati</taxon>
        <taxon>Pseudomonadota</taxon>
        <taxon>Gammaproteobacteria</taxon>
        <taxon>Enterobacterales</taxon>
        <taxon>Yersiniaceae</taxon>
        <taxon>Serratia</taxon>
    </lineage>
</organism>
<protein>
    <submittedName>
        <fullName evidence="2">Inovirus-type Gp2 protein</fullName>
    </submittedName>
</protein>
<comment type="caution">
    <text evidence="2">The sequence shown here is derived from an EMBL/GenBank/DDBJ whole genome shotgun (WGS) entry which is preliminary data.</text>
</comment>
<dbReference type="Proteomes" id="UP001224622">
    <property type="component" value="Unassembled WGS sequence"/>
</dbReference>
<dbReference type="RefSeq" id="WP_309048650.1">
    <property type="nucleotide sequence ID" value="NZ_JAVIGA010000055.1"/>
</dbReference>
<sequence length="52" mass="6078">MEYPENGKYDLLARDIRVGIYPGDLLNRIDYLTKVRTKVFEDDYRSFGCSNG</sequence>
<accession>A0AAJ1YLB1</accession>
<gene>
    <name evidence="2" type="ORF">RDT67_27750</name>
</gene>
<evidence type="ECO:0000313" key="2">
    <source>
        <dbReference type="EMBL" id="MDQ9130205.1"/>
    </source>
</evidence>
<feature type="domain" description="YagK/YfjJ C-terminal" evidence="1">
    <location>
        <begin position="2"/>
        <end position="50"/>
    </location>
</feature>
<dbReference type="AlphaFoldDB" id="A0AAJ1YLB1"/>
<evidence type="ECO:0000313" key="3">
    <source>
        <dbReference type="Proteomes" id="UP001224622"/>
    </source>
</evidence>
<dbReference type="EMBL" id="JAVIGA010000055">
    <property type="protein sequence ID" value="MDQ9130205.1"/>
    <property type="molecule type" value="Genomic_DNA"/>
</dbReference>